<keyword evidence="5 6" id="KW-0472">Membrane</keyword>
<dbReference type="InterPro" id="IPR002797">
    <property type="entry name" value="Polysacc_synth"/>
</dbReference>
<feature type="transmembrane region" description="Helical" evidence="6">
    <location>
        <begin position="297"/>
        <end position="318"/>
    </location>
</feature>
<feature type="transmembrane region" description="Helical" evidence="6">
    <location>
        <begin position="338"/>
        <end position="360"/>
    </location>
</feature>
<feature type="transmembrane region" description="Helical" evidence="6">
    <location>
        <begin position="120"/>
        <end position="139"/>
    </location>
</feature>
<comment type="caution">
    <text evidence="7">The sequence shown here is derived from an EMBL/GenBank/DDBJ whole genome shotgun (WGS) entry which is preliminary data.</text>
</comment>
<feature type="transmembrane region" description="Helical" evidence="6">
    <location>
        <begin position="367"/>
        <end position="388"/>
    </location>
</feature>
<evidence type="ECO:0000256" key="1">
    <source>
        <dbReference type="ARBA" id="ARBA00004651"/>
    </source>
</evidence>
<name>A0ABP7SXL2_9SPHN</name>
<evidence type="ECO:0000256" key="4">
    <source>
        <dbReference type="ARBA" id="ARBA00022989"/>
    </source>
</evidence>
<dbReference type="EMBL" id="BAABBQ010000001">
    <property type="protein sequence ID" value="GAA4018008.1"/>
    <property type="molecule type" value="Genomic_DNA"/>
</dbReference>
<organism evidence="7 8">
    <name type="scientific">Sphingomonas swuensis</name>
    <dbReference type="NCBI Taxonomy" id="977800"/>
    <lineage>
        <taxon>Bacteria</taxon>
        <taxon>Pseudomonadati</taxon>
        <taxon>Pseudomonadota</taxon>
        <taxon>Alphaproteobacteria</taxon>
        <taxon>Sphingomonadales</taxon>
        <taxon>Sphingomonadaceae</taxon>
        <taxon>Sphingomonas</taxon>
    </lineage>
</organism>
<feature type="transmembrane region" description="Helical" evidence="6">
    <location>
        <begin position="222"/>
        <end position="242"/>
    </location>
</feature>
<feature type="transmembrane region" description="Helical" evidence="6">
    <location>
        <begin position="12"/>
        <end position="30"/>
    </location>
</feature>
<comment type="subcellular location">
    <subcellularLocation>
        <location evidence="1">Cell membrane</location>
        <topology evidence="1">Multi-pass membrane protein</topology>
    </subcellularLocation>
</comment>
<protein>
    <recommendedName>
        <fullName evidence="9">Polysaccharide biosynthesis protein</fullName>
    </recommendedName>
</protein>
<feature type="transmembrane region" description="Helical" evidence="6">
    <location>
        <begin position="453"/>
        <end position="472"/>
    </location>
</feature>
<feature type="transmembrane region" description="Helical" evidence="6">
    <location>
        <begin position="88"/>
        <end position="108"/>
    </location>
</feature>
<reference evidence="8" key="1">
    <citation type="journal article" date="2019" name="Int. J. Syst. Evol. Microbiol.">
        <title>The Global Catalogue of Microorganisms (GCM) 10K type strain sequencing project: providing services to taxonomists for standard genome sequencing and annotation.</title>
        <authorList>
            <consortium name="The Broad Institute Genomics Platform"/>
            <consortium name="The Broad Institute Genome Sequencing Center for Infectious Disease"/>
            <person name="Wu L."/>
            <person name="Ma J."/>
        </authorList>
    </citation>
    <scope>NUCLEOTIDE SEQUENCE [LARGE SCALE GENOMIC DNA]</scope>
    <source>
        <strain evidence="8">JCM 17563</strain>
    </source>
</reference>
<evidence type="ECO:0000313" key="7">
    <source>
        <dbReference type="EMBL" id="GAA4018008.1"/>
    </source>
</evidence>
<dbReference type="Proteomes" id="UP001500235">
    <property type="component" value="Unassembled WGS sequence"/>
</dbReference>
<keyword evidence="3 6" id="KW-0812">Transmembrane</keyword>
<evidence type="ECO:0000256" key="5">
    <source>
        <dbReference type="ARBA" id="ARBA00023136"/>
    </source>
</evidence>
<feature type="transmembrane region" description="Helical" evidence="6">
    <location>
        <begin position="394"/>
        <end position="414"/>
    </location>
</feature>
<keyword evidence="2" id="KW-1003">Cell membrane</keyword>
<dbReference type="PANTHER" id="PTHR30250:SF11">
    <property type="entry name" value="O-ANTIGEN TRANSPORTER-RELATED"/>
    <property type="match status" value="1"/>
</dbReference>
<feature type="transmembrane region" description="Helical" evidence="6">
    <location>
        <begin position="254"/>
        <end position="276"/>
    </location>
</feature>
<dbReference type="InterPro" id="IPR050833">
    <property type="entry name" value="Poly_Biosynth_Transport"/>
</dbReference>
<keyword evidence="8" id="KW-1185">Reference proteome</keyword>
<dbReference type="Pfam" id="PF01943">
    <property type="entry name" value="Polysacc_synt"/>
    <property type="match status" value="1"/>
</dbReference>
<feature type="transmembrane region" description="Helical" evidence="6">
    <location>
        <begin position="151"/>
        <end position="175"/>
    </location>
</feature>
<feature type="transmembrane region" description="Helical" evidence="6">
    <location>
        <begin position="426"/>
        <end position="447"/>
    </location>
</feature>
<evidence type="ECO:0000256" key="3">
    <source>
        <dbReference type="ARBA" id="ARBA00022692"/>
    </source>
</evidence>
<evidence type="ECO:0000256" key="6">
    <source>
        <dbReference type="SAM" id="Phobius"/>
    </source>
</evidence>
<feature type="transmembrane region" description="Helical" evidence="6">
    <location>
        <begin position="42"/>
        <end position="67"/>
    </location>
</feature>
<dbReference type="RefSeq" id="WP_344706932.1">
    <property type="nucleotide sequence ID" value="NZ_BAABBQ010000001.1"/>
</dbReference>
<feature type="transmembrane region" description="Helical" evidence="6">
    <location>
        <begin position="181"/>
        <end position="201"/>
    </location>
</feature>
<dbReference type="PANTHER" id="PTHR30250">
    <property type="entry name" value="PST FAMILY PREDICTED COLANIC ACID TRANSPORTER"/>
    <property type="match status" value="1"/>
</dbReference>
<evidence type="ECO:0008006" key="9">
    <source>
        <dbReference type="Google" id="ProtNLM"/>
    </source>
</evidence>
<gene>
    <name evidence="7" type="ORF">GCM10022280_16710</name>
</gene>
<evidence type="ECO:0000256" key="2">
    <source>
        <dbReference type="ARBA" id="ARBA00022475"/>
    </source>
</evidence>
<keyword evidence="4 6" id="KW-1133">Transmembrane helix</keyword>
<evidence type="ECO:0000313" key="8">
    <source>
        <dbReference type="Proteomes" id="UP001500235"/>
    </source>
</evidence>
<proteinExistence type="predicted"/>
<accession>A0ABP7SXL2</accession>
<sequence>MTDDNSARQILRSSSLIGAASVANVLTGLVRNKLAALLLGPAGFGLIALVQSLVTSLAQVGGLGLANAAVRQLSQADEEQARASVRRALFLGSLTLAALTLALLWLLQKPLGAWLLPDEAAGWSLGLIALAAALTILATTQQFLLTGLRQIGRLALLNVGGALTGTLLGVGALYWLGSGGIPLYILAAPVGALVVGVMVLAPLRPGAAPSSPRLLSELRPMLSLGVPLMLGNLLAPVAQLAIRSAMGDQLGAAALGYYGAASMISVTYIGFVLSAMATDYYPRVSAAYPTPLVARRVVLEQAEIALLLAAPLFLGLQATAPWVLHALYSSQFVEATPLLRWLVLGDTLKTLGWPLGYLLLASGRGKIYIAAEALFALVLVGGTLLLLPRFGVEAAGIAYFAMMSVYLLTQFFIARRLIGLHPGRPLILLALAVIGSVAALALVGSFFPLAGLAIGLPLSAAAGLFGLLRLAHLTEADNRIGRTARTLAARIGR</sequence>